<accession>A0A026W2A7</accession>
<name>A0A026W2A7_OOCBI</name>
<reference evidence="1 2" key="1">
    <citation type="journal article" date="2014" name="Curr. Biol.">
        <title>The genome of the clonal raider ant Cerapachys biroi.</title>
        <authorList>
            <person name="Oxley P.R."/>
            <person name="Ji L."/>
            <person name="Fetter-Pruneda I."/>
            <person name="McKenzie S.K."/>
            <person name="Li C."/>
            <person name="Hu H."/>
            <person name="Zhang G."/>
            <person name="Kronauer D.J."/>
        </authorList>
    </citation>
    <scope>NUCLEOTIDE SEQUENCE [LARGE SCALE GENOMIC DNA]</scope>
</reference>
<gene>
    <name evidence="1" type="ORF">X777_12625</name>
</gene>
<evidence type="ECO:0000313" key="2">
    <source>
        <dbReference type="Proteomes" id="UP000053097"/>
    </source>
</evidence>
<organism evidence="1 2">
    <name type="scientific">Ooceraea biroi</name>
    <name type="common">Clonal raider ant</name>
    <name type="synonym">Cerapachys biroi</name>
    <dbReference type="NCBI Taxonomy" id="2015173"/>
    <lineage>
        <taxon>Eukaryota</taxon>
        <taxon>Metazoa</taxon>
        <taxon>Ecdysozoa</taxon>
        <taxon>Arthropoda</taxon>
        <taxon>Hexapoda</taxon>
        <taxon>Insecta</taxon>
        <taxon>Pterygota</taxon>
        <taxon>Neoptera</taxon>
        <taxon>Endopterygota</taxon>
        <taxon>Hymenoptera</taxon>
        <taxon>Apocrita</taxon>
        <taxon>Aculeata</taxon>
        <taxon>Formicoidea</taxon>
        <taxon>Formicidae</taxon>
        <taxon>Dorylinae</taxon>
        <taxon>Ooceraea</taxon>
    </lineage>
</organism>
<dbReference type="AlphaFoldDB" id="A0A026W2A7"/>
<proteinExistence type="predicted"/>
<dbReference type="EMBL" id="KK107537">
    <property type="protein sequence ID" value="EZA49169.1"/>
    <property type="molecule type" value="Genomic_DNA"/>
</dbReference>
<protein>
    <submittedName>
        <fullName evidence="1">Uncharacterized protein</fullName>
    </submittedName>
</protein>
<keyword evidence="2" id="KW-1185">Reference proteome</keyword>
<evidence type="ECO:0000313" key="1">
    <source>
        <dbReference type="EMBL" id="EZA49169.1"/>
    </source>
</evidence>
<dbReference type="Proteomes" id="UP000053097">
    <property type="component" value="Unassembled WGS sequence"/>
</dbReference>
<sequence length="120" mass="12504">MCGYVPSYTHHANATASTPRHATPRHATSARAAAISWKPGRCLGTPDPLNKTPLHVPARLASHDGIGNLGDCESDADFSSLLGFAPYHAARADNALSAIPTRLGEHLIKGLISASAVSAR</sequence>